<accession>A0A6A6AXQ9</accession>
<evidence type="ECO:0000313" key="2">
    <source>
        <dbReference type="EMBL" id="KAF2136038.1"/>
    </source>
</evidence>
<sequence length="136" mass="15479">MAFRLPTTRQTSPTASTISTLTTTPDDLTIIHASSDVRGPYIPRLRDIDGSLFNPAIATGFTMVPLTRAELRRRTSHIWGHGFLANHVANGKQYWLCKRCHPRFETPEETPNYRRWRYAEDINQRAIARVPPGPHA</sequence>
<organism evidence="2 3">
    <name type="scientific">Aplosporella prunicola CBS 121167</name>
    <dbReference type="NCBI Taxonomy" id="1176127"/>
    <lineage>
        <taxon>Eukaryota</taxon>
        <taxon>Fungi</taxon>
        <taxon>Dikarya</taxon>
        <taxon>Ascomycota</taxon>
        <taxon>Pezizomycotina</taxon>
        <taxon>Dothideomycetes</taxon>
        <taxon>Dothideomycetes incertae sedis</taxon>
        <taxon>Botryosphaeriales</taxon>
        <taxon>Aplosporellaceae</taxon>
        <taxon>Aplosporella</taxon>
    </lineage>
</organism>
<protein>
    <submittedName>
        <fullName evidence="2">Uncharacterized protein</fullName>
    </submittedName>
</protein>
<feature type="region of interest" description="Disordered" evidence="1">
    <location>
        <begin position="1"/>
        <end position="20"/>
    </location>
</feature>
<dbReference type="EMBL" id="ML995537">
    <property type="protein sequence ID" value="KAF2136038.1"/>
    <property type="molecule type" value="Genomic_DNA"/>
</dbReference>
<reference evidence="2" key="1">
    <citation type="journal article" date="2020" name="Stud. Mycol.">
        <title>101 Dothideomycetes genomes: a test case for predicting lifestyles and emergence of pathogens.</title>
        <authorList>
            <person name="Haridas S."/>
            <person name="Albert R."/>
            <person name="Binder M."/>
            <person name="Bloem J."/>
            <person name="Labutti K."/>
            <person name="Salamov A."/>
            <person name="Andreopoulos B."/>
            <person name="Baker S."/>
            <person name="Barry K."/>
            <person name="Bills G."/>
            <person name="Bluhm B."/>
            <person name="Cannon C."/>
            <person name="Castanera R."/>
            <person name="Culley D."/>
            <person name="Daum C."/>
            <person name="Ezra D."/>
            <person name="Gonzalez J."/>
            <person name="Henrissat B."/>
            <person name="Kuo A."/>
            <person name="Liang C."/>
            <person name="Lipzen A."/>
            <person name="Lutzoni F."/>
            <person name="Magnuson J."/>
            <person name="Mondo S."/>
            <person name="Nolan M."/>
            <person name="Ohm R."/>
            <person name="Pangilinan J."/>
            <person name="Park H.-J."/>
            <person name="Ramirez L."/>
            <person name="Alfaro M."/>
            <person name="Sun H."/>
            <person name="Tritt A."/>
            <person name="Yoshinaga Y."/>
            <person name="Zwiers L.-H."/>
            <person name="Turgeon B."/>
            <person name="Goodwin S."/>
            <person name="Spatafora J."/>
            <person name="Crous P."/>
            <person name="Grigoriev I."/>
        </authorList>
    </citation>
    <scope>NUCLEOTIDE SEQUENCE</scope>
    <source>
        <strain evidence="2">CBS 121167</strain>
    </source>
</reference>
<feature type="compositionally biased region" description="Low complexity" evidence="1">
    <location>
        <begin position="11"/>
        <end position="20"/>
    </location>
</feature>
<dbReference type="GeneID" id="54301166"/>
<gene>
    <name evidence="2" type="ORF">K452DRAFT_313519</name>
</gene>
<name>A0A6A6AXQ9_9PEZI</name>
<evidence type="ECO:0000313" key="3">
    <source>
        <dbReference type="Proteomes" id="UP000799438"/>
    </source>
</evidence>
<dbReference type="RefSeq" id="XP_033391756.1">
    <property type="nucleotide sequence ID" value="XM_033543669.1"/>
</dbReference>
<proteinExistence type="predicted"/>
<keyword evidence="3" id="KW-1185">Reference proteome</keyword>
<dbReference type="Proteomes" id="UP000799438">
    <property type="component" value="Unassembled WGS sequence"/>
</dbReference>
<dbReference type="AlphaFoldDB" id="A0A6A6AXQ9"/>
<evidence type="ECO:0000256" key="1">
    <source>
        <dbReference type="SAM" id="MobiDB-lite"/>
    </source>
</evidence>